<dbReference type="PANTHER" id="PTHR34390:SF2">
    <property type="entry name" value="SUCCINATE TRANSPORTER SUBUNIT YJJP-RELATED"/>
    <property type="match status" value="1"/>
</dbReference>
<evidence type="ECO:0000313" key="10">
    <source>
        <dbReference type="Proteomes" id="UP000182089"/>
    </source>
</evidence>
<evidence type="ECO:0000259" key="8">
    <source>
        <dbReference type="Pfam" id="PF06738"/>
    </source>
</evidence>
<sequence>MDVEHDELAMEVILNAGRLMIESGSDMARVDDTMYRIARNAGIVEPRIFETTTGIMMTAPKTKLTRIEPINKRSIDLELVSRVNQMSRDFQAGNISLEEMRDKLVILSQTAPTFKISWQVFAAAAVSATLMVMYGGKWIDFLPAFIIGGISYYIYWYINTKFRVKFVSEFLAAVSIGLMSALATHYHLASDMSMVAIGAIMPLVPGVPLTNAVRDVLAGHLLSGIARGTEALISACAIGFGIAVVLRFL</sequence>
<comment type="similarity">
    <text evidence="6">Belongs to the ThrE exporter (TC 2.A.79) family.</text>
</comment>
<reference evidence="9 10" key="1">
    <citation type="submission" date="2016-10" db="EMBL/GenBank/DDBJ databases">
        <authorList>
            <person name="Varghese N."/>
            <person name="Submissions S."/>
        </authorList>
    </citation>
    <scope>NUCLEOTIDE SEQUENCE [LARGE SCALE GENOMIC DNA]</scope>
    <source>
        <strain evidence="9 10">WC1T17</strain>
    </source>
</reference>
<keyword evidence="4 7" id="KW-1133">Transmembrane helix</keyword>
<dbReference type="EMBL" id="FOCC01000011">
    <property type="protein sequence ID" value="SEM87252.1"/>
    <property type="molecule type" value="Genomic_DNA"/>
</dbReference>
<evidence type="ECO:0000256" key="2">
    <source>
        <dbReference type="ARBA" id="ARBA00022475"/>
    </source>
</evidence>
<keyword evidence="5 7" id="KW-0472">Membrane</keyword>
<protein>
    <submittedName>
        <fullName evidence="9">Uncharacterized membrane protein YjjP, DUF1212 family</fullName>
    </submittedName>
</protein>
<dbReference type="PANTHER" id="PTHR34390">
    <property type="entry name" value="UPF0442 PROTEIN YJJB-RELATED"/>
    <property type="match status" value="1"/>
</dbReference>
<evidence type="ECO:0000256" key="6">
    <source>
        <dbReference type="ARBA" id="ARBA00034125"/>
    </source>
</evidence>
<evidence type="ECO:0000256" key="4">
    <source>
        <dbReference type="ARBA" id="ARBA00022989"/>
    </source>
</evidence>
<feature type="transmembrane region" description="Helical" evidence="7">
    <location>
        <begin position="170"/>
        <end position="188"/>
    </location>
</feature>
<accession>A0ABY1ACZ0</accession>
<evidence type="ECO:0000256" key="1">
    <source>
        <dbReference type="ARBA" id="ARBA00004651"/>
    </source>
</evidence>
<evidence type="ECO:0000256" key="3">
    <source>
        <dbReference type="ARBA" id="ARBA00022692"/>
    </source>
</evidence>
<organism evidence="9 10">
    <name type="scientific">Ligilactobacillus ruminis</name>
    <dbReference type="NCBI Taxonomy" id="1623"/>
    <lineage>
        <taxon>Bacteria</taxon>
        <taxon>Bacillati</taxon>
        <taxon>Bacillota</taxon>
        <taxon>Bacilli</taxon>
        <taxon>Lactobacillales</taxon>
        <taxon>Lactobacillaceae</taxon>
        <taxon>Ligilactobacillus</taxon>
    </lineage>
</organism>
<feature type="transmembrane region" description="Helical" evidence="7">
    <location>
        <begin position="141"/>
        <end position="158"/>
    </location>
</feature>
<keyword evidence="2" id="KW-1003">Cell membrane</keyword>
<gene>
    <name evidence="9" type="ORF">SAMN05216431_11144</name>
</gene>
<evidence type="ECO:0000313" key="9">
    <source>
        <dbReference type="EMBL" id="SEM87252.1"/>
    </source>
</evidence>
<dbReference type="Pfam" id="PF06738">
    <property type="entry name" value="ThrE"/>
    <property type="match status" value="1"/>
</dbReference>
<feature type="domain" description="Threonine/serine exporter-like N-terminal" evidence="8">
    <location>
        <begin position="12"/>
        <end position="248"/>
    </location>
</feature>
<evidence type="ECO:0000256" key="5">
    <source>
        <dbReference type="ARBA" id="ARBA00023136"/>
    </source>
</evidence>
<comment type="caution">
    <text evidence="9">The sequence shown here is derived from an EMBL/GenBank/DDBJ whole genome shotgun (WGS) entry which is preliminary data.</text>
</comment>
<feature type="transmembrane region" description="Helical" evidence="7">
    <location>
        <begin position="116"/>
        <end position="135"/>
    </location>
</feature>
<dbReference type="InterPro" id="IPR050539">
    <property type="entry name" value="ThrE_Dicarb/AminoAcid_Exp"/>
</dbReference>
<dbReference type="Proteomes" id="UP000182089">
    <property type="component" value="Unassembled WGS sequence"/>
</dbReference>
<dbReference type="InterPro" id="IPR010619">
    <property type="entry name" value="ThrE-like_N"/>
</dbReference>
<keyword evidence="3 7" id="KW-0812">Transmembrane</keyword>
<comment type="subcellular location">
    <subcellularLocation>
        <location evidence="1">Cell membrane</location>
        <topology evidence="1">Multi-pass membrane protein</topology>
    </subcellularLocation>
</comment>
<evidence type="ECO:0000256" key="7">
    <source>
        <dbReference type="SAM" id="Phobius"/>
    </source>
</evidence>
<name>A0ABY1ACZ0_9LACO</name>
<feature type="transmembrane region" description="Helical" evidence="7">
    <location>
        <begin position="225"/>
        <end position="246"/>
    </location>
</feature>
<proteinExistence type="inferred from homology"/>